<dbReference type="Gene3D" id="3.40.50.1820">
    <property type="entry name" value="alpha/beta hydrolase"/>
    <property type="match status" value="1"/>
</dbReference>
<evidence type="ECO:0000256" key="3">
    <source>
        <dbReference type="ARBA" id="ARBA00022670"/>
    </source>
</evidence>
<dbReference type="GO" id="GO:0017000">
    <property type="term" value="P:antibiotic biosynthetic process"/>
    <property type="evidence" value="ECO:0007669"/>
    <property type="project" value="UniProtKB-ARBA"/>
</dbReference>
<evidence type="ECO:0000256" key="2">
    <source>
        <dbReference type="ARBA" id="ARBA00022645"/>
    </source>
</evidence>
<dbReference type="GO" id="GO:0006508">
    <property type="term" value="P:proteolysis"/>
    <property type="evidence" value="ECO:0007669"/>
    <property type="project" value="UniProtKB-KW"/>
</dbReference>
<accession>A0AAD6MUV3</accession>
<evidence type="ECO:0000313" key="10">
    <source>
        <dbReference type="Proteomes" id="UP001215712"/>
    </source>
</evidence>
<dbReference type="InterPro" id="IPR018202">
    <property type="entry name" value="Ser_caboxypep_ser_AS"/>
</dbReference>
<dbReference type="Proteomes" id="UP001215712">
    <property type="component" value="Unassembled WGS sequence"/>
</dbReference>
<dbReference type="EC" id="3.4.16.-" evidence="8"/>
<dbReference type="Pfam" id="PF00450">
    <property type="entry name" value="Peptidase_S10"/>
    <property type="match status" value="1"/>
</dbReference>
<dbReference type="SUPFAM" id="SSF53474">
    <property type="entry name" value="alpha/beta-Hydrolases"/>
    <property type="match status" value="1"/>
</dbReference>
<comment type="caution">
    <text evidence="9">The sequence shown here is derived from an EMBL/GenBank/DDBJ whole genome shotgun (WGS) entry which is preliminary data.</text>
</comment>
<keyword evidence="6" id="KW-1015">Disulfide bond</keyword>
<proteinExistence type="inferred from homology"/>
<dbReference type="Gene3D" id="1.10.287.410">
    <property type="match status" value="1"/>
</dbReference>
<feature type="signal peptide" evidence="8">
    <location>
        <begin position="1"/>
        <end position="20"/>
    </location>
</feature>
<evidence type="ECO:0000256" key="5">
    <source>
        <dbReference type="ARBA" id="ARBA00022801"/>
    </source>
</evidence>
<dbReference type="PRINTS" id="PR00724">
    <property type="entry name" value="CRBOXYPTASEC"/>
</dbReference>
<dbReference type="InterPro" id="IPR001563">
    <property type="entry name" value="Peptidase_S10"/>
</dbReference>
<evidence type="ECO:0000256" key="1">
    <source>
        <dbReference type="ARBA" id="ARBA00009431"/>
    </source>
</evidence>
<keyword evidence="7" id="KW-0325">Glycoprotein</keyword>
<reference evidence="9" key="2">
    <citation type="submission" date="2023-01" db="EMBL/GenBank/DDBJ databases">
        <authorList>
            <person name="Petersen C."/>
        </authorList>
    </citation>
    <scope>NUCLEOTIDE SEQUENCE</scope>
    <source>
        <strain evidence="9">IBT 17514</strain>
    </source>
</reference>
<organism evidence="9 10">
    <name type="scientific">Penicillium malachiteum</name>
    <dbReference type="NCBI Taxonomy" id="1324776"/>
    <lineage>
        <taxon>Eukaryota</taxon>
        <taxon>Fungi</taxon>
        <taxon>Dikarya</taxon>
        <taxon>Ascomycota</taxon>
        <taxon>Pezizomycotina</taxon>
        <taxon>Eurotiomycetes</taxon>
        <taxon>Eurotiomycetidae</taxon>
        <taxon>Eurotiales</taxon>
        <taxon>Aspergillaceae</taxon>
        <taxon>Penicillium</taxon>
    </lineage>
</organism>
<dbReference type="AlphaFoldDB" id="A0AAD6MUV3"/>
<keyword evidence="3 8" id="KW-0645">Protease</keyword>
<dbReference type="PANTHER" id="PTHR11802:SF113">
    <property type="entry name" value="SERINE CARBOXYPEPTIDASE CTSA-4.1"/>
    <property type="match status" value="1"/>
</dbReference>
<keyword evidence="5 8" id="KW-0378">Hydrolase</keyword>
<keyword evidence="10" id="KW-1185">Reference proteome</keyword>
<evidence type="ECO:0000256" key="7">
    <source>
        <dbReference type="ARBA" id="ARBA00023180"/>
    </source>
</evidence>
<evidence type="ECO:0000256" key="4">
    <source>
        <dbReference type="ARBA" id="ARBA00022729"/>
    </source>
</evidence>
<evidence type="ECO:0000313" key="9">
    <source>
        <dbReference type="EMBL" id="KAJ5719875.1"/>
    </source>
</evidence>
<dbReference type="GO" id="GO:0004185">
    <property type="term" value="F:serine-type carboxypeptidase activity"/>
    <property type="evidence" value="ECO:0007669"/>
    <property type="project" value="UniProtKB-UniRule"/>
</dbReference>
<gene>
    <name evidence="9" type="ORF">N7493_006753</name>
</gene>
<name>A0AAD6MUV3_9EURO</name>
<feature type="chain" id="PRO_5041782421" description="Carboxypeptidase" evidence="8">
    <location>
        <begin position="21"/>
        <end position="500"/>
    </location>
</feature>
<evidence type="ECO:0000256" key="6">
    <source>
        <dbReference type="ARBA" id="ARBA00023157"/>
    </source>
</evidence>
<dbReference type="PROSITE" id="PS00131">
    <property type="entry name" value="CARBOXYPEPT_SER_SER"/>
    <property type="match status" value="1"/>
</dbReference>
<dbReference type="PANTHER" id="PTHR11802">
    <property type="entry name" value="SERINE PROTEASE FAMILY S10 SERINE CARBOXYPEPTIDASE"/>
    <property type="match status" value="1"/>
</dbReference>
<dbReference type="EMBL" id="JAQJAN010000009">
    <property type="protein sequence ID" value="KAJ5719875.1"/>
    <property type="molecule type" value="Genomic_DNA"/>
</dbReference>
<keyword evidence="4 8" id="KW-0732">Signal</keyword>
<dbReference type="GO" id="GO:0000324">
    <property type="term" value="C:fungal-type vacuole"/>
    <property type="evidence" value="ECO:0007669"/>
    <property type="project" value="TreeGrafter"/>
</dbReference>
<comment type="similarity">
    <text evidence="1 8">Belongs to the peptidase S10 family.</text>
</comment>
<keyword evidence="2 8" id="KW-0121">Carboxypeptidase</keyword>
<dbReference type="InterPro" id="IPR029058">
    <property type="entry name" value="AB_hydrolase_fold"/>
</dbReference>
<reference evidence="9" key="1">
    <citation type="journal article" date="2023" name="IMA Fungus">
        <title>Comparative genomic study of the Penicillium genus elucidates a diverse pangenome and 15 lateral gene transfer events.</title>
        <authorList>
            <person name="Petersen C."/>
            <person name="Sorensen T."/>
            <person name="Nielsen M.R."/>
            <person name="Sondergaard T.E."/>
            <person name="Sorensen J.L."/>
            <person name="Fitzpatrick D.A."/>
            <person name="Frisvad J.C."/>
            <person name="Nielsen K.L."/>
        </authorList>
    </citation>
    <scope>NUCLEOTIDE SEQUENCE</scope>
    <source>
        <strain evidence="9">IBT 17514</strain>
    </source>
</reference>
<evidence type="ECO:0000256" key="8">
    <source>
        <dbReference type="RuleBase" id="RU361156"/>
    </source>
</evidence>
<dbReference type="GO" id="GO:0072330">
    <property type="term" value="P:monocarboxylic acid biosynthetic process"/>
    <property type="evidence" value="ECO:0007669"/>
    <property type="project" value="UniProtKB-ARBA"/>
</dbReference>
<sequence>MKVSHFVLLGSFAFPTLLEARGHENHHSGDGYTLRTSQIDQSICNNTEGINGYIDLEEDDVHMYFMVQNSRGNSETDPLILWLTGGPGSSGVFWGAFQELGSCVFEDPASTRFNPYSWNANATVIYVEPHEAQSSDKFFIYSQPVNVGYSYSSSPVSTLDKSTSHLLAFTKALFDAFPSWKYRDFYIAGESYGGSYVPALASRIQSRRSSALSKLAASTSTYDRLKINLKGVLIGNGLMNVVVQRRGLYNTGCVCPEPLLSPEACATVMDGSTRCELLEAACQESNQMSSVCAVSNSFCSKNGFLQFNSSERDPYYFPRKCALAEHGCGDNPNLIDWMNSTLVRERLHVDKDVQFLPSSEKVEQDFQKSGEVGYPSDFYVTELLDQGIKVLIYVGNKDWLCHAPGMRMLVDSLIWQGQAKFRALDYQKLSMPISPRVSRLESFHFPAQESLGINEDATFGFHKRYAHLSFFEIEGAGHMAPADEPEKSLLMLHMWMNGLL</sequence>
<protein>
    <recommendedName>
        <fullName evidence="8">Carboxypeptidase</fullName>
        <ecNumber evidence="8">3.4.16.-</ecNumber>
    </recommendedName>
</protein>